<dbReference type="InterPro" id="IPR014004">
    <property type="entry name" value="Transpt-assoc_nodulatn_dom_bac"/>
</dbReference>
<dbReference type="SMART" id="SM00116">
    <property type="entry name" value="CBS"/>
    <property type="match status" value="2"/>
</dbReference>
<dbReference type="Pfam" id="PF04972">
    <property type="entry name" value="BON"/>
    <property type="match status" value="1"/>
</dbReference>
<dbReference type="PROSITE" id="PS50914">
    <property type="entry name" value="BON"/>
    <property type="match status" value="1"/>
</dbReference>
<evidence type="ECO:0008006" key="8">
    <source>
        <dbReference type="Google" id="ProtNLM"/>
    </source>
</evidence>
<evidence type="ECO:0000313" key="6">
    <source>
        <dbReference type="EMBL" id="PJE95119.1"/>
    </source>
</evidence>
<name>A0A2M8LT63_9ACTN</name>
<dbReference type="CDD" id="cd04586">
    <property type="entry name" value="CBS_pair_BON_assoc"/>
    <property type="match status" value="1"/>
</dbReference>
<proteinExistence type="predicted"/>
<dbReference type="PANTHER" id="PTHR48108">
    <property type="entry name" value="CBS DOMAIN-CONTAINING PROTEIN CBSX2, CHLOROPLASTIC"/>
    <property type="match status" value="1"/>
</dbReference>
<dbReference type="Pfam" id="PF00571">
    <property type="entry name" value="CBS"/>
    <property type="match status" value="2"/>
</dbReference>
<evidence type="ECO:0000256" key="1">
    <source>
        <dbReference type="ARBA" id="ARBA00022737"/>
    </source>
</evidence>
<comment type="caution">
    <text evidence="6">The sequence shown here is derived from an EMBL/GenBank/DDBJ whole genome shotgun (WGS) entry which is preliminary data.</text>
</comment>
<evidence type="ECO:0000256" key="3">
    <source>
        <dbReference type="SAM" id="MobiDB-lite"/>
    </source>
</evidence>
<evidence type="ECO:0000256" key="2">
    <source>
        <dbReference type="PROSITE-ProRule" id="PRU00703"/>
    </source>
</evidence>
<evidence type="ECO:0000259" key="5">
    <source>
        <dbReference type="PROSITE" id="PS51371"/>
    </source>
</evidence>
<dbReference type="InterPro" id="IPR007055">
    <property type="entry name" value="BON_dom"/>
</dbReference>
<dbReference type="InterPro" id="IPR000644">
    <property type="entry name" value="CBS_dom"/>
</dbReference>
<dbReference type="EMBL" id="PGGW01000067">
    <property type="protein sequence ID" value="PJE95119.1"/>
    <property type="molecule type" value="Genomic_DNA"/>
</dbReference>
<feature type="region of interest" description="Disordered" evidence="3">
    <location>
        <begin position="58"/>
        <end position="81"/>
    </location>
</feature>
<evidence type="ECO:0000313" key="7">
    <source>
        <dbReference type="Proteomes" id="UP000230407"/>
    </source>
</evidence>
<dbReference type="RefSeq" id="WP_100204371.1">
    <property type="nucleotide sequence ID" value="NZ_PGGW01000067.1"/>
</dbReference>
<dbReference type="AlphaFoldDB" id="A0A2M8LT63"/>
<dbReference type="Gene3D" id="3.30.1340.30">
    <property type="match status" value="1"/>
</dbReference>
<protein>
    <recommendedName>
        <fullName evidence="8">CBS domain-containing protein</fullName>
    </recommendedName>
</protein>
<keyword evidence="1" id="KW-0677">Repeat</keyword>
<evidence type="ECO:0000259" key="4">
    <source>
        <dbReference type="PROSITE" id="PS50914"/>
    </source>
</evidence>
<sequence>MKHRVVGAVMTADVVTATPGTPFKRITELLARHGISGLPVVDDDDKVLGVVSESDLLNHQAHQDPGAGRRPLSRTARHRADAAEARTAGELMTAPAVTVQALDSVPRAARTMVEHRVQRLPVLDEEDRLVGIVTRRDLLGVFLRPDAEIRAEVIDDVLVRALWIPPDTVTVTVTDGVVTLTGRVERSTDIPIALRMAGRVEGVVAVVDRLTARLDDTRLRPEEPALLHGIGDLWWLHGR</sequence>
<feature type="domain" description="CBS" evidence="5">
    <location>
        <begin position="10"/>
        <end position="66"/>
    </location>
</feature>
<organism evidence="6 7">
    <name type="scientific">Streptomyces carminius</name>
    <dbReference type="NCBI Taxonomy" id="2665496"/>
    <lineage>
        <taxon>Bacteria</taxon>
        <taxon>Bacillati</taxon>
        <taxon>Actinomycetota</taxon>
        <taxon>Actinomycetes</taxon>
        <taxon>Kitasatosporales</taxon>
        <taxon>Streptomycetaceae</taxon>
        <taxon>Streptomyces</taxon>
    </lineage>
</organism>
<dbReference type="PROSITE" id="PS51371">
    <property type="entry name" value="CBS"/>
    <property type="match status" value="2"/>
</dbReference>
<dbReference type="PIRSF" id="PIRSF036990">
    <property type="entry name" value="UCP036990_CBS_BON"/>
    <property type="match status" value="1"/>
</dbReference>
<dbReference type="InterPro" id="IPR051462">
    <property type="entry name" value="CBS_domain-containing"/>
</dbReference>
<accession>A0A2M8LT63</accession>
<dbReference type="SUPFAM" id="SSF54631">
    <property type="entry name" value="CBS-domain pair"/>
    <property type="match status" value="1"/>
</dbReference>
<keyword evidence="7" id="KW-1185">Reference proteome</keyword>
<dbReference type="Gene3D" id="3.10.580.10">
    <property type="entry name" value="CBS-domain"/>
    <property type="match status" value="1"/>
</dbReference>
<dbReference type="InterPro" id="IPR046342">
    <property type="entry name" value="CBS_dom_sf"/>
</dbReference>
<keyword evidence="2" id="KW-0129">CBS domain</keyword>
<dbReference type="Proteomes" id="UP000230407">
    <property type="component" value="Unassembled WGS sequence"/>
</dbReference>
<feature type="domain" description="BON" evidence="4">
    <location>
        <begin position="146"/>
        <end position="214"/>
    </location>
</feature>
<dbReference type="PANTHER" id="PTHR48108:SF26">
    <property type="entry name" value="CBS DOMAIN-CONTAINING PROTEIN DDB_G0289609"/>
    <property type="match status" value="1"/>
</dbReference>
<gene>
    <name evidence="6" type="ORF">CUT44_26135</name>
</gene>
<feature type="domain" description="CBS" evidence="5">
    <location>
        <begin position="92"/>
        <end position="148"/>
    </location>
</feature>
<dbReference type="InterPro" id="IPR017080">
    <property type="entry name" value="UCP036990_CBS_BON"/>
</dbReference>
<dbReference type="SMART" id="SM00749">
    <property type="entry name" value="BON"/>
    <property type="match status" value="1"/>
</dbReference>
<reference evidence="6 7" key="1">
    <citation type="submission" date="2017-11" db="EMBL/GenBank/DDBJ databases">
        <title>Streptomyces carmine sp. nov., a novel actinomycete isolated from Sophora alopecuroides in Xinjiang, China.</title>
        <authorList>
            <person name="Wang Y."/>
            <person name="Luo X."/>
            <person name="Wan C."/>
            <person name="Zhang L."/>
        </authorList>
    </citation>
    <scope>NUCLEOTIDE SEQUENCE [LARGE SCALE GENOMIC DNA]</scope>
    <source>
        <strain evidence="6 7">TRM SA0054</strain>
    </source>
</reference>